<dbReference type="Proteomes" id="UP001354989">
    <property type="component" value="Chromosome"/>
</dbReference>
<organism evidence="2 3">
    <name type="scientific">Persicobacter psychrovividus</name>
    <dbReference type="NCBI Taxonomy" id="387638"/>
    <lineage>
        <taxon>Bacteria</taxon>
        <taxon>Pseudomonadati</taxon>
        <taxon>Bacteroidota</taxon>
        <taxon>Cytophagia</taxon>
        <taxon>Cytophagales</taxon>
        <taxon>Persicobacteraceae</taxon>
        <taxon>Persicobacter</taxon>
    </lineage>
</organism>
<reference evidence="2 3" key="1">
    <citation type="submission" date="2021-12" db="EMBL/GenBank/DDBJ databases">
        <title>Genome sequencing of bacteria with rrn-lacking chromosome and rrn-plasmid.</title>
        <authorList>
            <person name="Anda M."/>
            <person name="Iwasaki W."/>
        </authorList>
    </citation>
    <scope>NUCLEOTIDE SEQUENCE [LARGE SCALE GENOMIC DNA]</scope>
    <source>
        <strain evidence="2 3">NBRC 101262</strain>
    </source>
</reference>
<dbReference type="Pfam" id="PF04230">
    <property type="entry name" value="PS_pyruv_trans"/>
    <property type="match status" value="1"/>
</dbReference>
<proteinExistence type="predicted"/>
<sequence length="323" mass="37540">MSYQKKIIDLKREISDNLNAVIDSDYIYLDLPYYNNIGDVLIWKGAKTYLETLPHKCLYESAIENFIAPNISEETIIIFQGGGNFGDLWRRHTAFVLDVIDKYPKNRVVIFPQTIYYQDESVLQQDALVMNRRGNVTICGRDRRTFDLLNKYFLNCNNLLVPDTAFFIDLNGLKVEVSKQSLTKSLLFKRNDSEKASFDFDLYLQDGDYDSHDWPSMERPIFRAKLMDYLLTGCRRLPFSFVKSITNWYANSVFFPAMLSEGVQFLSKYNYIYTTRLHGAILSILLSKEITFFDNSYGKNKGFYDTWLSGVSGIEFIDRSNVS</sequence>
<evidence type="ECO:0000313" key="3">
    <source>
        <dbReference type="Proteomes" id="UP001354989"/>
    </source>
</evidence>
<accession>A0ABM7VGE0</accession>
<name>A0ABM7VGE0_9BACT</name>
<protein>
    <submittedName>
        <fullName evidence="2">Pyruvyl transferase EpsO</fullName>
    </submittedName>
</protein>
<feature type="domain" description="Polysaccharide pyruvyl transferase" evidence="1">
    <location>
        <begin position="36"/>
        <end position="296"/>
    </location>
</feature>
<dbReference type="RefSeq" id="WP_338397141.1">
    <property type="nucleotide sequence ID" value="NZ_AP025292.1"/>
</dbReference>
<evidence type="ECO:0000259" key="1">
    <source>
        <dbReference type="Pfam" id="PF04230"/>
    </source>
</evidence>
<dbReference type="InterPro" id="IPR007345">
    <property type="entry name" value="Polysacch_pyruvyl_Trfase"/>
</dbReference>
<gene>
    <name evidence="2" type="primary">epsO</name>
    <name evidence="2" type="ORF">PEPS_22920</name>
</gene>
<keyword evidence="3" id="KW-1185">Reference proteome</keyword>
<dbReference type="EMBL" id="AP025292">
    <property type="protein sequence ID" value="BDD00012.1"/>
    <property type="molecule type" value="Genomic_DNA"/>
</dbReference>
<dbReference type="GO" id="GO:0016740">
    <property type="term" value="F:transferase activity"/>
    <property type="evidence" value="ECO:0007669"/>
    <property type="project" value="UniProtKB-KW"/>
</dbReference>
<keyword evidence="2" id="KW-0808">Transferase</keyword>
<evidence type="ECO:0000313" key="2">
    <source>
        <dbReference type="EMBL" id="BDD00012.1"/>
    </source>
</evidence>